<feature type="transmembrane region" description="Helical" evidence="6">
    <location>
        <begin position="275"/>
        <end position="295"/>
    </location>
</feature>
<accession>A0A2J6WW31</accession>
<dbReference type="EMBL" id="PNIQ01000952">
    <property type="protein sequence ID" value="PMP75211.1"/>
    <property type="molecule type" value="Genomic_DNA"/>
</dbReference>
<comment type="subcellular location">
    <subcellularLocation>
        <location evidence="1">Cell membrane</location>
        <topology evidence="1">Multi-pass membrane protein</topology>
    </subcellularLocation>
</comment>
<dbReference type="Pfam" id="PF00482">
    <property type="entry name" value="T2SSF"/>
    <property type="match status" value="1"/>
</dbReference>
<evidence type="ECO:0000256" key="6">
    <source>
        <dbReference type="SAM" id="Phobius"/>
    </source>
</evidence>
<evidence type="ECO:0000256" key="2">
    <source>
        <dbReference type="ARBA" id="ARBA00022475"/>
    </source>
</evidence>
<evidence type="ECO:0000256" key="5">
    <source>
        <dbReference type="ARBA" id="ARBA00023136"/>
    </source>
</evidence>
<dbReference type="GO" id="GO:0005886">
    <property type="term" value="C:plasma membrane"/>
    <property type="evidence" value="ECO:0007669"/>
    <property type="project" value="UniProtKB-SubCell"/>
</dbReference>
<protein>
    <submittedName>
        <fullName evidence="8">Type II secretion system protein</fullName>
    </submittedName>
</protein>
<evidence type="ECO:0000256" key="1">
    <source>
        <dbReference type="ARBA" id="ARBA00004651"/>
    </source>
</evidence>
<evidence type="ECO:0000256" key="4">
    <source>
        <dbReference type="ARBA" id="ARBA00022989"/>
    </source>
</evidence>
<comment type="caution">
    <text evidence="8">The sequence shown here is derived from an EMBL/GenBank/DDBJ whole genome shotgun (WGS) entry which is preliminary data.</text>
</comment>
<dbReference type="PANTHER" id="PTHR35007">
    <property type="entry name" value="INTEGRAL MEMBRANE PROTEIN-RELATED"/>
    <property type="match status" value="1"/>
</dbReference>
<dbReference type="AlphaFoldDB" id="A0A2J6WW31"/>
<keyword evidence="2" id="KW-1003">Cell membrane</keyword>
<evidence type="ECO:0000313" key="9">
    <source>
        <dbReference type="Proteomes" id="UP000243376"/>
    </source>
</evidence>
<keyword evidence="4 6" id="KW-1133">Transmembrane helix</keyword>
<reference evidence="8 9" key="1">
    <citation type="submission" date="2018-01" db="EMBL/GenBank/DDBJ databases">
        <title>Metagenomic assembled genomes from two thermal pools in the Uzon Caldera, Kamchatka, Russia.</title>
        <authorList>
            <person name="Wilkins L."/>
            <person name="Ettinger C."/>
        </authorList>
    </citation>
    <scope>NUCLEOTIDE SEQUENCE [LARGE SCALE GENOMIC DNA]</scope>
    <source>
        <strain evidence="8">ZAV-02</strain>
    </source>
</reference>
<evidence type="ECO:0000259" key="7">
    <source>
        <dbReference type="Pfam" id="PF00482"/>
    </source>
</evidence>
<feature type="transmembrane region" description="Helical" evidence="6">
    <location>
        <begin position="125"/>
        <end position="147"/>
    </location>
</feature>
<evidence type="ECO:0000313" key="8">
    <source>
        <dbReference type="EMBL" id="PMP75211.1"/>
    </source>
</evidence>
<proteinExistence type="predicted"/>
<keyword evidence="5 6" id="KW-0472">Membrane</keyword>
<feature type="transmembrane region" description="Helical" evidence="6">
    <location>
        <begin position="95"/>
        <end position="119"/>
    </location>
</feature>
<name>A0A2J6WW31_9CHLR</name>
<feature type="domain" description="Type II secretion system protein GspF" evidence="7">
    <location>
        <begin position="166"/>
        <end position="291"/>
    </location>
</feature>
<dbReference type="PANTHER" id="PTHR35007:SF2">
    <property type="entry name" value="PILUS ASSEMBLE PROTEIN"/>
    <property type="match status" value="1"/>
</dbReference>
<gene>
    <name evidence="8" type="ORF">C0184_14165</name>
</gene>
<dbReference type="Proteomes" id="UP000243376">
    <property type="component" value="Unassembled WGS sequence"/>
</dbReference>
<sequence length="311" mass="34784">MMDILVLTGVLVIGAALIIIAVRQMNQSRAISERLDQYTDVSLSLEELELQQPFRERVLVPMFRALLSYLGRFGLKQNQERLRANLQMAGNPGNISPNMFIGLRMALAITLAFVISLLVIGRLPFIQALAGVAIVFMIGYILPGIWLDRKIKERKKNILKALPDALDLLCISVEAGLAFDLALQRVAQKWDNELSHEFQRVLQDIRLGRTRREALRDMAVRTGVEDVQTFVSAVIQADQLGVSMSKILRIQSDQLRTRRRQRAEEAAQKAPVKMLIPMVFLIFPALFVVILGPAVPRIMSALGVMNSGMGN</sequence>
<keyword evidence="3 6" id="KW-0812">Transmembrane</keyword>
<evidence type="ECO:0000256" key="3">
    <source>
        <dbReference type="ARBA" id="ARBA00022692"/>
    </source>
</evidence>
<organism evidence="8 9">
    <name type="scientific">Chloroflexus aggregans</name>
    <dbReference type="NCBI Taxonomy" id="152260"/>
    <lineage>
        <taxon>Bacteria</taxon>
        <taxon>Bacillati</taxon>
        <taxon>Chloroflexota</taxon>
        <taxon>Chloroflexia</taxon>
        <taxon>Chloroflexales</taxon>
        <taxon>Chloroflexineae</taxon>
        <taxon>Chloroflexaceae</taxon>
        <taxon>Chloroflexus</taxon>
    </lineage>
</organism>
<dbReference type="InterPro" id="IPR018076">
    <property type="entry name" value="T2SS_GspF_dom"/>
</dbReference>